<accession>A0A6N2XJ54</accession>
<evidence type="ECO:0000313" key="1">
    <source>
        <dbReference type="EMBL" id="VYT54499.1"/>
    </source>
</evidence>
<sequence length="37" mass="4229">MSGGVKFSVQKQSVFVRFIRFLPKAGKIQLLKLIHIN</sequence>
<protein>
    <submittedName>
        <fullName evidence="1">Uncharacterized protein</fullName>
    </submittedName>
</protein>
<dbReference type="AlphaFoldDB" id="A0A6N2XJ54"/>
<reference evidence="1" key="1">
    <citation type="submission" date="2019-11" db="EMBL/GenBank/DDBJ databases">
        <authorList>
            <person name="Feng L."/>
        </authorList>
    </citation>
    <scope>NUCLEOTIDE SEQUENCE</scope>
    <source>
        <strain evidence="1">CAmalonaticusLFYP1</strain>
    </source>
</reference>
<proteinExistence type="predicted"/>
<organism evidence="1">
    <name type="scientific">Citrobacter amalonaticus</name>
    <dbReference type="NCBI Taxonomy" id="35703"/>
    <lineage>
        <taxon>Bacteria</taxon>
        <taxon>Pseudomonadati</taxon>
        <taxon>Pseudomonadota</taxon>
        <taxon>Gammaproteobacteria</taxon>
        <taxon>Enterobacterales</taxon>
        <taxon>Enterobacteriaceae</taxon>
        <taxon>Citrobacter</taxon>
    </lineage>
</organism>
<dbReference type="EMBL" id="CACRTI010000020">
    <property type="protein sequence ID" value="VYT54499.1"/>
    <property type="molecule type" value="Genomic_DNA"/>
</dbReference>
<gene>
    <name evidence="1" type="ORF">CALFYP1_01417</name>
</gene>
<name>A0A6N2XJ54_CITAM</name>